<dbReference type="AlphaFoldDB" id="A0A4R6STB8"/>
<keyword evidence="2" id="KW-1185">Reference proteome</keyword>
<evidence type="ECO:0000313" key="2">
    <source>
        <dbReference type="Proteomes" id="UP000295620"/>
    </source>
</evidence>
<dbReference type="Proteomes" id="UP000295620">
    <property type="component" value="Unassembled WGS sequence"/>
</dbReference>
<evidence type="ECO:0000313" key="1">
    <source>
        <dbReference type="EMBL" id="TDQ08587.1"/>
    </source>
</evidence>
<dbReference type="EMBL" id="SNYC01000005">
    <property type="protein sequence ID" value="TDQ08587.1"/>
    <property type="molecule type" value="Genomic_DNA"/>
</dbReference>
<protein>
    <submittedName>
        <fullName evidence="1">Uncharacterized protein</fullName>
    </submittedName>
</protein>
<dbReference type="PROSITE" id="PS51257">
    <property type="entry name" value="PROKAR_LIPOPROTEIN"/>
    <property type="match status" value="1"/>
</dbReference>
<proteinExistence type="predicted"/>
<sequence>MKKLLTALSLSIIFFGCQSEKGKIYVPREITKNESLNAYQEKNAITINDYETNQNKELNLDPGAEETFNVKFRDTVIRIQTDPAKEDAAIDRFAFAQFVNSQKTCVLVQSADTTEQVAPFYLISFRDEKVEVISLSRPSKGADDKKYTKGLVKAGSSGFMINNDFFVTNVTSKVYLIKRQNPDERIQGDFLMQSPDKQTVVFLTPKSLYQFNYLTNEAFNQPFAIKAPATPAETYEWAKDNFSWKKNKTGNTFLVANPDEDRIVDINEFSVPYKDR</sequence>
<accession>A0A4R6STB8</accession>
<organism evidence="1 2">
    <name type="scientific">Pedobacter metabolipauper</name>
    <dbReference type="NCBI Taxonomy" id="425513"/>
    <lineage>
        <taxon>Bacteria</taxon>
        <taxon>Pseudomonadati</taxon>
        <taxon>Bacteroidota</taxon>
        <taxon>Sphingobacteriia</taxon>
        <taxon>Sphingobacteriales</taxon>
        <taxon>Sphingobacteriaceae</taxon>
        <taxon>Pedobacter</taxon>
    </lineage>
</organism>
<name>A0A4R6STB8_9SPHI</name>
<dbReference type="RefSeq" id="WP_133576944.1">
    <property type="nucleotide sequence ID" value="NZ_SNYC01000005.1"/>
</dbReference>
<gene>
    <name evidence="1" type="ORF">ATK78_3103</name>
</gene>
<comment type="caution">
    <text evidence="1">The sequence shown here is derived from an EMBL/GenBank/DDBJ whole genome shotgun (WGS) entry which is preliminary data.</text>
</comment>
<reference evidence="1 2" key="1">
    <citation type="submission" date="2019-03" db="EMBL/GenBank/DDBJ databases">
        <title>Genomic Encyclopedia of Archaeal and Bacterial Type Strains, Phase II (KMG-II): from individual species to whole genera.</title>
        <authorList>
            <person name="Goeker M."/>
        </authorList>
    </citation>
    <scope>NUCLEOTIDE SEQUENCE [LARGE SCALE GENOMIC DNA]</scope>
    <source>
        <strain evidence="1 2">DSM 19035</strain>
    </source>
</reference>
<dbReference type="OrthoDB" id="750652at2"/>